<comment type="caution">
    <text evidence="2">The sequence shown here is derived from an EMBL/GenBank/DDBJ whole genome shotgun (WGS) entry which is preliminary data.</text>
</comment>
<dbReference type="Proteomes" id="UP000695264">
    <property type="component" value="Unassembled WGS sequence"/>
</dbReference>
<dbReference type="SUPFAM" id="SSF52172">
    <property type="entry name" value="CheY-like"/>
    <property type="match status" value="1"/>
</dbReference>
<dbReference type="PROSITE" id="PS50921">
    <property type="entry name" value="ANTAR"/>
    <property type="match status" value="1"/>
</dbReference>
<evidence type="ECO:0000313" key="3">
    <source>
        <dbReference type="Proteomes" id="UP000695264"/>
    </source>
</evidence>
<keyword evidence="3" id="KW-1185">Reference proteome</keyword>
<accession>A0ABX1BYX2</accession>
<evidence type="ECO:0000259" key="1">
    <source>
        <dbReference type="PROSITE" id="PS50921"/>
    </source>
</evidence>
<gene>
    <name evidence="2" type="ORF">HCK00_20555</name>
</gene>
<sequence>MDTGRPAGSEDLLHETRWPAYRAQALEAGVRSSMTLPFRRDDLLVCLTVYGFRPGPLVDPEHGATVLLGDLVTGEIARGIEERRLRSTIDQLGSALRTRPVVDQACGIVMHVLGCDADTAFGLLRTMSQRDNRKLAGLAAGLVAGSGREAEEAILRAAGDGHRHRSSGPTAG</sequence>
<dbReference type="SMART" id="SM01012">
    <property type="entry name" value="ANTAR"/>
    <property type="match status" value="1"/>
</dbReference>
<evidence type="ECO:0000313" key="2">
    <source>
        <dbReference type="EMBL" id="NJQ02865.1"/>
    </source>
</evidence>
<dbReference type="InterPro" id="IPR036388">
    <property type="entry name" value="WH-like_DNA-bd_sf"/>
</dbReference>
<protein>
    <submittedName>
        <fullName evidence="2">ANTAR domain-containing protein</fullName>
    </submittedName>
</protein>
<dbReference type="EMBL" id="JAATEN010000018">
    <property type="protein sequence ID" value="NJQ02865.1"/>
    <property type="molecule type" value="Genomic_DNA"/>
</dbReference>
<organism evidence="2 3">
    <name type="scientific">Streptomyces zingiberis</name>
    <dbReference type="NCBI Taxonomy" id="2053010"/>
    <lineage>
        <taxon>Bacteria</taxon>
        <taxon>Bacillati</taxon>
        <taxon>Actinomycetota</taxon>
        <taxon>Actinomycetes</taxon>
        <taxon>Kitasatosporales</taxon>
        <taxon>Streptomycetaceae</taxon>
        <taxon>Streptomyces</taxon>
    </lineage>
</organism>
<feature type="domain" description="ANTAR" evidence="1">
    <location>
        <begin position="82"/>
        <end position="143"/>
    </location>
</feature>
<dbReference type="Gene3D" id="1.10.10.10">
    <property type="entry name" value="Winged helix-like DNA-binding domain superfamily/Winged helix DNA-binding domain"/>
    <property type="match status" value="1"/>
</dbReference>
<proteinExistence type="predicted"/>
<dbReference type="Pfam" id="PF03861">
    <property type="entry name" value="ANTAR"/>
    <property type="match status" value="1"/>
</dbReference>
<reference evidence="2 3" key="1">
    <citation type="submission" date="2020-03" db="EMBL/GenBank/DDBJ databases">
        <title>WGS of actinomycetes isolated from Thailand.</title>
        <authorList>
            <person name="Thawai C."/>
        </authorList>
    </citation>
    <scope>NUCLEOTIDE SEQUENCE [LARGE SCALE GENOMIC DNA]</scope>
    <source>
        <strain evidence="2 3">PLAI 1-29</strain>
    </source>
</reference>
<name>A0ABX1BYX2_9ACTN</name>
<dbReference type="InterPro" id="IPR005561">
    <property type="entry name" value="ANTAR"/>
</dbReference>
<dbReference type="InterPro" id="IPR011006">
    <property type="entry name" value="CheY-like_superfamily"/>
</dbReference>